<dbReference type="NCBIfam" id="NF010507">
    <property type="entry name" value="PRK13922.10-6"/>
    <property type="match status" value="1"/>
</dbReference>
<gene>
    <name evidence="2" type="primary">mreC</name>
    <name evidence="2" type="ORF">CCV52592_0869</name>
</gene>
<dbReference type="STRING" id="360105.CCV52592_0869"/>
<evidence type="ECO:0000313" key="2">
    <source>
        <dbReference type="EMBL" id="EAU01163.1"/>
    </source>
</evidence>
<dbReference type="InterPro" id="IPR007221">
    <property type="entry name" value="MreC"/>
</dbReference>
<dbReference type="RefSeq" id="WP_009649603.1">
    <property type="nucleotide sequence ID" value="NC_009715.2"/>
</dbReference>
<protein>
    <submittedName>
        <fullName evidence="2">Rod shape-determining protein MreC</fullName>
    </submittedName>
</protein>
<dbReference type="OrthoDB" id="5372414at2"/>
<name>A7GWF1_CAMC5</name>
<dbReference type="GO" id="GO:0005886">
    <property type="term" value="C:plasma membrane"/>
    <property type="evidence" value="ECO:0007669"/>
    <property type="project" value="TreeGrafter"/>
</dbReference>
<feature type="domain" description="Rod shape-determining protein MreC beta-barrel core" evidence="1">
    <location>
        <begin position="157"/>
        <end position="247"/>
    </location>
</feature>
<organism evidence="2 3">
    <name type="scientific">Campylobacter curvus (strain 525.92)</name>
    <dbReference type="NCBI Taxonomy" id="360105"/>
    <lineage>
        <taxon>Bacteria</taxon>
        <taxon>Pseudomonadati</taxon>
        <taxon>Campylobacterota</taxon>
        <taxon>Epsilonproteobacteria</taxon>
        <taxon>Campylobacterales</taxon>
        <taxon>Campylobacteraceae</taxon>
        <taxon>Campylobacter</taxon>
    </lineage>
</organism>
<dbReference type="PANTHER" id="PTHR34138:SF1">
    <property type="entry name" value="CELL SHAPE-DETERMINING PROTEIN MREC"/>
    <property type="match status" value="1"/>
</dbReference>
<dbReference type="Gene3D" id="2.40.10.350">
    <property type="entry name" value="Rod shape-determining protein MreC, domain 2"/>
    <property type="match status" value="1"/>
</dbReference>
<keyword evidence="3" id="KW-1185">Reference proteome</keyword>
<dbReference type="AlphaFoldDB" id="A7GWF1"/>
<sequence length="251" mass="27991">MKNKVVLFVVIALLAAVSIYKGEILSNVSLKFSNYVVNSYDDVAKALKDKINEHFRQASEIQSLKEQNAELEKSAMLLSTFANELNQILKDKNSSAYAPAVKLVKGLSYAHIGDYNKIWISEFDGYDPDKIYGVMYQGKSAGIVIDKDGKPLAYLQNDPRSVFAVYIGNDKIPGIAHGNQNGIMVKFIPQWLSPKVGDEVFTSGLDRIFFSGIPVGKVTKIFKESSYQSVLVEPYVQINIPSYLYVVTKEK</sequence>
<reference evidence="2" key="1">
    <citation type="submission" date="2016-07" db="EMBL/GenBank/DDBJ databases">
        <title>Comparative genomics of the Campylobacter concisus group.</title>
        <authorList>
            <person name="Miller W.G."/>
            <person name="Yee E."/>
            <person name="Chapman M.H."/>
            <person name="Huynh S."/>
            <person name="Bono J.L."/>
            <person name="On S.L.W."/>
            <person name="StLeger J."/>
            <person name="Foster G."/>
            <person name="Parker C.T."/>
        </authorList>
    </citation>
    <scope>NUCLEOTIDE SEQUENCE</scope>
    <source>
        <strain evidence="2">525.92</strain>
    </source>
</reference>
<dbReference type="HOGENOM" id="CLU_061154_0_0_7"/>
<dbReference type="Pfam" id="PF04085">
    <property type="entry name" value="MreC"/>
    <property type="match status" value="1"/>
</dbReference>
<dbReference type="GO" id="GO:0008360">
    <property type="term" value="P:regulation of cell shape"/>
    <property type="evidence" value="ECO:0007669"/>
    <property type="project" value="InterPro"/>
</dbReference>
<evidence type="ECO:0000313" key="3">
    <source>
        <dbReference type="Proteomes" id="UP000006380"/>
    </source>
</evidence>
<dbReference type="PANTHER" id="PTHR34138">
    <property type="entry name" value="CELL SHAPE-DETERMINING PROTEIN MREC"/>
    <property type="match status" value="1"/>
</dbReference>
<proteinExistence type="predicted"/>
<accession>A7GWF1</accession>
<dbReference type="EMBL" id="CP000767">
    <property type="protein sequence ID" value="EAU01163.1"/>
    <property type="molecule type" value="Genomic_DNA"/>
</dbReference>
<dbReference type="InterPro" id="IPR055342">
    <property type="entry name" value="MreC_beta-barrel_core"/>
</dbReference>
<evidence type="ECO:0000259" key="1">
    <source>
        <dbReference type="Pfam" id="PF04085"/>
    </source>
</evidence>
<dbReference type="InterPro" id="IPR042175">
    <property type="entry name" value="Cell/Rod_MreC_2"/>
</dbReference>
<dbReference type="Proteomes" id="UP000006380">
    <property type="component" value="Chromosome"/>
</dbReference>
<dbReference type="KEGG" id="ccv:CCV52592_0869"/>